<organism evidence="1 2">
    <name type="scientific">Hyaloperonospora arabidopsidis (strain Emoy2)</name>
    <name type="common">Downy mildew agent</name>
    <name type="synonym">Peronospora arabidopsidis</name>
    <dbReference type="NCBI Taxonomy" id="559515"/>
    <lineage>
        <taxon>Eukaryota</taxon>
        <taxon>Sar</taxon>
        <taxon>Stramenopiles</taxon>
        <taxon>Oomycota</taxon>
        <taxon>Peronosporomycetes</taxon>
        <taxon>Peronosporales</taxon>
        <taxon>Peronosporaceae</taxon>
        <taxon>Hyaloperonospora</taxon>
    </lineage>
</organism>
<dbReference type="EnsemblProtists" id="HpaT800441">
    <property type="protein sequence ID" value="HpaP800441"/>
    <property type="gene ID" value="HpaG800441"/>
</dbReference>
<name>M4B2E3_HYAAE</name>
<accession>M4B2E3</accession>
<reference evidence="2" key="1">
    <citation type="journal article" date="2010" name="Science">
        <title>Signatures of adaptation to obligate biotrophy in the Hyaloperonospora arabidopsidis genome.</title>
        <authorList>
            <person name="Baxter L."/>
            <person name="Tripathy S."/>
            <person name="Ishaque N."/>
            <person name="Boot N."/>
            <person name="Cabral A."/>
            <person name="Kemen E."/>
            <person name="Thines M."/>
            <person name="Ah-Fong A."/>
            <person name="Anderson R."/>
            <person name="Badejoko W."/>
            <person name="Bittner-Eddy P."/>
            <person name="Boore J.L."/>
            <person name="Chibucos M.C."/>
            <person name="Coates M."/>
            <person name="Dehal P."/>
            <person name="Delehaunty K."/>
            <person name="Dong S."/>
            <person name="Downton P."/>
            <person name="Dumas B."/>
            <person name="Fabro G."/>
            <person name="Fronick C."/>
            <person name="Fuerstenberg S.I."/>
            <person name="Fulton L."/>
            <person name="Gaulin E."/>
            <person name="Govers F."/>
            <person name="Hughes L."/>
            <person name="Humphray S."/>
            <person name="Jiang R.H."/>
            <person name="Judelson H."/>
            <person name="Kamoun S."/>
            <person name="Kyung K."/>
            <person name="Meijer H."/>
            <person name="Minx P."/>
            <person name="Morris P."/>
            <person name="Nelson J."/>
            <person name="Phuntumart V."/>
            <person name="Qutob D."/>
            <person name="Rehmany A."/>
            <person name="Rougon-Cardoso A."/>
            <person name="Ryden P."/>
            <person name="Torto-Alalibo T."/>
            <person name="Studholme D."/>
            <person name="Wang Y."/>
            <person name="Win J."/>
            <person name="Wood J."/>
            <person name="Clifton S.W."/>
            <person name="Rogers J."/>
            <person name="Van den Ackerveken G."/>
            <person name="Jones J.D."/>
            <person name="McDowell J.M."/>
            <person name="Beynon J."/>
            <person name="Tyler B.M."/>
        </authorList>
    </citation>
    <scope>NUCLEOTIDE SEQUENCE [LARGE SCALE GENOMIC DNA]</scope>
    <source>
        <strain evidence="2">Emoy2</strain>
    </source>
</reference>
<dbReference type="Proteomes" id="UP000011713">
    <property type="component" value="Unassembled WGS sequence"/>
</dbReference>
<dbReference type="InParanoid" id="M4B2E3"/>
<sequence>MRLPSTFYVGRLKRYCPSVLPTSMDSSRAHKAVLDTVEPLEDQDSATPATPRCRAVARRSTVPSALVAAQIPQQC</sequence>
<evidence type="ECO:0000313" key="1">
    <source>
        <dbReference type="EnsemblProtists" id="HpaP800441"/>
    </source>
</evidence>
<evidence type="ECO:0000313" key="2">
    <source>
        <dbReference type="Proteomes" id="UP000011713"/>
    </source>
</evidence>
<dbReference type="VEuPathDB" id="FungiDB:HpaG800441"/>
<reference evidence="1" key="2">
    <citation type="submission" date="2015-06" db="UniProtKB">
        <authorList>
            <consortium name="EnsemblProtists"/>
        </authorList>
    </citation>
    <scope>IDENTIFICATION</scope>
    <source>
        <strain evidence="1">Emoy2</strain>
    </source>
</reference>
<protein>
    <submittedName>
        <fullName evidence="1">Uncharacterized protein</fullName>
    </submittedName>
</protein>
<dbReference type="EMBL" id="JH597777">
    <property type="status" value="NOT_ANNOTATED_CDS"/>
    <property type="molecule type" value="Genomic_DNA"/>
</dbReference>
<dbReference type="HOGENOM" id="CLU_2676332_0_0_1"/>
<proteinExistence type="predicted"/>
<dbReference type="AlphaFoldDB" id="M4B2E3"/>
<keyword evidence="2" id="KW-1185">Reference proteome</keyword>